<dbReference type="Gramene" id="NC4G0152250.1">
    <property type="protein sequence ID" value="NC4G0152250.1:cds"/>
    <property type="gene ID" value="NC4G0152250"/>
</dbReference>
<organism evidence="2">
    <name type="scientific">Nymphaea colorata</name>
    <name type="common">pocket water lily</name>
    <dbReference type="NCBI Taxonomy" id="210225"/>
    <lineage>
        <taxon>Eukaryota</taxon>
        <taxon>Viridiplantae</taxon>
        <taxon>Streptophyta</taxon>
        <taxon>Embryophyta</taxon>
        <taxon>Tracheophyta</taxon>
        <taxon>Spermatophyta</taxon>
        <taxon>Magnoliopsida</taxon>
        <taxon>Nymphaeales</taxon>
        <taxon>Nymphaeaceae</taxon>
        <taxon>Nymphaea</taxon>
    </lineage>
</organism>
<sequence>MELLPDQLIWEILRRIKKTQDRNSASLACKRLYELEREQREFLRVGCGLNPANSALTSLCNRFKNLAKIEIVYSGWMSKLGKQLDDQGLLILSQLCPALTDLTLGFCTFITDVGVGHLASCTNLSTLKFNFTPRISGCGILSLVVGCKSLSSLHLIRCINVSSVEWLEYLGKLETLQELSIKNCRAIGEWDLAKLGFGWRRLRSLQFEVDANYRYMKVQDRLAFDRWQRLSVPCESMVELSLVNCLITPGGGLACVLGKCRALERLQLDMCVGIRDSDLMNLARESVNLRSISLRVPSDFSLPISMADPSRLTDESLKAIANNCSKLETFKISFSDGEFPSFSSFTLNGMLLVIHRCPIRVLALDHVYSFTDSGMEALCDANFLETLELTKCQEVTDEGLQLVQHFPCLRNLKISKCLGVTDAGLKPLVGIPKLDSLTIEDCPQIGEKCAHGIAKNLLYRQDLSWMF</sequence>
<gene>
    <name evidence="2" type="ORF">NYM_LOCUS17996</name>
</gene>
<evidence type="ECO:0000259" key="1">
    <source>
        <dbReference type="PROSITE" id="PS50181"/>
    </source>
</evidence>
<feature type="domain" description="F-box" evidence="1">
    <location>
        <begin position="1"/>
        <end position="45"/>
    </location>
</feature>
<accession>A0A5K1CBQ5</accession>
<dbReference type="OMA" id="SIPCENM"/>
<dbReference type="InterPro" id="IPR041567">
    <property type="entry name" value="COI1_F-box"/>
</dbReference>
<dbReference type="Gene3D" id="1.20.1280.50">
    <property type="match status" value="1"/>
</dbReference>
<dbReference type="InterPro" id="IPR032675">
    <property type="entry name" value="LRR_dom_sf"/>
</dbReference>
<dbReference type="InterPro" id="IPR001810">
    <property type="entry name" value="F-box_dom"/>
</dbReference>
<dbReference type="FunFam" id="1.20.1280.50:FF:000023">
    <property type="entry name" value="F-box/LRR-repeat protein 4"/>
    <property type="match status" value="1"/>
</dbReference>
<dbReference type="AlphaFoldDB" id="A0A5K1CBQ5"/>
<dbReference type="CDD" id="cd22159">
    <property type="entry name" value="F-box_AtTIR1-like"/>
    <property type="match status" value="1"/>
</dbReference>
<dbReference type="SMART" id="SM00367">
    <property type="entry name" value="LRR_CC"/>
    <property type="match status" value="5"/>
</dbReference>
<proteinExistence type="predicted"/>
<dbReference type="FunFam" id="3.80.10.10:FF:000690">
    <property type="entry name" value="F-box/LRR-repeat protein 14"/>
    <property type="match status" value="1"/>
</dbReference>
<dbReference type="SUPFAM" id="SSF52047">
    <property type="entry name" value="RNI-like"/>
    <property type="match status" value="1"/>
</dbReference>
<dbReference type="GO" id="GO:0031146">
    <property type="term" value="P:SCF-dependent proteasomal ubiquitin-dependent protein catabolic process"/>
    <property type="evidence" value="ECO:0007669"/>
    <property type="project" value="TreeGrafter"/>
</dbReference>
<dbReference type="PANTHER" id="PTHR13318:SF182">
    <property type="entry name" value="F-BOX_LRR-REPEAT PROTEIN 14"/>
    <property type="match status" value="1"/>
</dbReference>
<dbReference type="EMBL" id="LR721782">
    <property type="protein sequence ID" value="VVW25026.1"/>
    <property type="molecule type" value="Genomic_DNA"/>
</dbReference>
<dbReference type="FunFam" id="3.80.10.10:FF:001151">
    <property type="entry name" value="F-box/LRR-repeat protein 14"/>
    <property type="match status" value="1"/>
</dbReference>
<protein>
    <recommendedName>
        <fullName evidence="1">F-box domain-containing protein</fullName>
    </recommendedName>
</protein>
<dbReference type="Pfam" id="PF13516">
    <property type="entry name" value="LRR_6"/>
    <property type="match status" value="1"/>
</dbReference>
<reference evidence="2" key="1">
    <citation type="submission" date="2019-09" db="EMBL/GenBank/DDBJ databases">
        <authorList>
            <person name="Zhang L."/>
        </authorList>
    </citation>
    <scope>NUCLEOTIDE SEQUENCE</scope>
</reference>
<dbReference type="Gene3D" id="3.80.10.10">
    <property type="entry name" value="Ribonuclease Inhibitor"/>
    <property type="match status" value="4"/>
</dbReference>
<dbReference type="GO" id="GO:0019005">
    <property type="term" value="C:SCF ubiquitin ligase complex"/>
    <property type="evidence" value="ECO:0007669"/>
    <property type="project" value="TreeGrafter"/>
</dbReference>
<name>A0A5K1CBQ5_9MAGN</name>
<dbReference type="InterPro" id="IPR006553">
    <property type="entry name" value="Leu-rich_rpt_Cys-con_subtyp"/>
</dbReference>
<dbReference type="PROSITE" id="PS50181">
    <property type="entry name" value="FBOX"/>
    <property type="match status" value="1"/>
</dbReference>
<dbReference type="InterPro" id="IPR001611">
    <property type="entry name" value="Leu-rich_rpt"/>
</dbReference>
<dbReference type="OrthoDB" id="550575at2759"/>
<dbReference type="PANTHER" id="PTHR13318">
    <property type="entry name" value="PARTNER OF PAIRED, ISOFORM B-RELATED"/>
    <property type="match status" value="1"/>
</dbReference>
<evidence type="ECO:0000313" key="2">
    <source>
        <dbReference type="EMBL" id="VVW25026.1"/>
    </source>
</evidence>
<dbReference type="Pfam" id="PF18511">
    <property type="entry name" value="F-box_5"/>
    <property type="match status" value="1"/>
</dbReference>